<protein>
    <submittedName>
        <fullName evidence="1">Uncharacterized protein</fullName>
    </submittedName>
</protein>
<keyword evidence="2" id="KW-1185">Reference proteome</keyword>
<reference evidence="1 2" key="1">
    <citation type="journal article" date="2018" name="G3 (Bethesda)">
        <title>A High-Quality Reference Genome for the Invasive Mosquitofish Gambusia affinis Using a Chicago Library.</title>
        <authorList>
            <person name="Hoffberg S.L."/>
            <person name="Troendle N.J."/>
            <person name="Glenn T.C."/>
            <person name="Mahmud O."/>
            <person name="Louha S."/>
            <person name="Chalopin D."/>
            <person name="Bennetzen J.L."/>
            <person name="Mauricio R."/>
        </authorList>
    </citation>
    <scope>NUCLEOTIDE SEQUENCE [LARGE SCALE GENOMIC DNA]</scope>
    <source>
        <strain evidence="1">NE01/NJP1002.9</strain>
        <tissue evidence="1">Muscle</tissue>
    </source>
</reference>
<dbReference type="AlphaFoldDB" id="A0A315VC13"/>
<organism evidence="1 2">
    <name type="scientific">Gambusia affinis</name>
    <name type="common">Western mosquitofish</name>
    <name type="synonym">Heterandria affinis</name>
    <dbReference type="NCBI Taxonomy" id="33528"/>
    <lineage>
        <taxon>Eukaryota</taxon>
        <taxon>Metazoa</taxon>
        <taxon>Chordata</taxon>
        <taxon>Craniata</taxon>
        <taxon>Vertebrata</taxon>
        <taxon>Euteleostomi</taxon>
        <taxon>Actinopterygii</taxon>
        <taxon>Neopterygii</taxon>
        <taxon>Teleostei</taxon>
        <taxon>Neoteleostei</taxon>
        <taxon>Acanthomorphata</taxon>
        <taxon>Ovalentaria</taxon>
        <taxon>Atherinomorphae</taxon>
        <taxon>Cyprinodontiformes</taxon>
        <taxon>Poeciliidae</taxon>
        <taxon>Poeciliinae</taxon>
        <taxon>Gambusia</taxon>
    </lineage>
</organism>
<evidence type="ECO:0000313" key="1">
    <source>
        <dbReference type="EMBL" id="PWA20945.1"/>
    </source>
</evidence>
<sequence>MDPDRPFLVYGHITILEIKIMAKEWRSTPPACWPFIDRKVGNDMRQRSPGQESNLRWPRQGLRPPYLSSKAKFKDNVTPINLACQDDKALM</sequence>
<accession>A0A315VC13</accession>
<comment type="caution">
    <text evidence="1">The sequence shown here is derived from an EMBL/GenBank/DDBJ whole genome shotgun (WGS) entry which is preliminary data.</text>
</comment>
<dbReference type="Proteomes" id="UP000250572">
    <property type="component" value="Unassembled WGS sequence"/>
</dbReference>
<evidence type="ECO:0000313" key="2">
    <source>
        <dbReference type="Proteomes" id="UP000250572"/>
    </source>
</evidence>
<gene>
    <name evidence="1" type="ORF">CCH79_00007318</name>
</gene>
<proteinExistence type="predicted"/>
<name>A0A315VC13_GAMAF</name>
<dbReference type="EMBL" id="NHOQ01001926">
    <property type="protein sequence ID" value="PWA20945.1"/>
    <property type="molecule type" value="Genomic_DNA"/>
</dbReference>